<comment type="caution">
    <text evidence="2">The sequence shown here is derived from an EMBL/GenBank/DDBJ whole genome shotgun (WGS) entry which is preliminary data.</text>
</comment>
<dbReference type="Proteomes" id="UP000287188">
    <property type="component" value="Unassembled WGS sequence"/>
</dbReference>
<feature type="domain" description="Cation efflux protein cytoplasmic" evidence="1">
    <location>
        <begin position="3"/>
        <end position="58"/>
    </location>
</feature>
<dbReference type="EMBL" id="BIFS01000001">
    <property type="protein sequence ID" value="GCE16471.1"/>
    <property type="molecule type" value="Genomic_DNA"/>
</dbReference>
<reference evidence="3" key="1">
    <citation type="submission" date="2018-12" db="EMBL/GenBank/DDBJ databases">
        <title>Tengunoibacter tsumagoiensis gen. nov., sp. nov., Dictyobacter kobayashii sp. nov., D. alpinus sp. nov., and D. joshuensis sp. nov. and description of Dictyobacteraceae fam. nov. within the order Ktedonobacterales isolated from Tengu-no-mugimeshi.</title>
        <authorList>
            <person name="Wang C.M."/>
            <person name="Zheng Y."/>
            <person name="Sakai Y."/>
            <person name="Toyoda A."/>
            <person name="Minakuchi Y."/>
            <person name="Abe K."/>
            <person name="Yokota A."/>
            <person name="Yabe S."/>
        </authorList>
    </citation>
    <scope>NUCLEOTIDE SEQUENCE [LARGE SCALE GENOMIC DNA]</scope>
    <source>
        <strain evidence="3">Uno11</strain>
    </source>
</reference>
<dbReference type="InterPro" id="IPR027470">
    <property type="entry name" value="Cation_efflux_CTD"/>
</dbReference>
<evidence type="ECO:0000259" key="1">
    <source>
        <dbReference type="Pfam" id="PF16916"/>
    </source>
</evidence>
<accession>A0A402ABK1</accession>
<protein>
    <recommendedName>
        <fullName evidence="1">Cation efflux protein cytoplasmic domain-containing protein</fullName>
    </recommendedName>
</protein>
<dbReference type="Gene3D" id="3.30.70.1350">
    <property type="entry name" value="Cation efflux protein, cytoplasmic domain"/>
    <property type="match status" value="1"/>
</dbReference>
<dbReference type="RefSeq" id="WP_161977019.1">
    <property type="nucleotide sequence ID" value="NZ_BIFS01000001.1"/>
</dbReference>
<proteinExistence type="predicted"/>
<evidence type="ECO:0000313" key="2">
    <source>
        <dbReference type="EMBL" id="GCE16471.1"/>
    </source>
</evidence>
<dbReference type="AlphaFoldDB" id="A0A402ABK1"/>
<gene>
    <name evidence="2" type="ORF">KDK_02710</name>
</gene>
<name>A0A402ABK1_9CHLR</name>
<keyword evidence="3" id="KW-1185">Reference proteome</keyword>
<sequence>MHAHDIHVREVAGKLEADFDVEVHADMDLEQAHEIATLLEQALLQNNKQLRRVTTHLEAPEEKIVQRLDVTEHYPEMTEKMCRIADGIAGVGSAHDIHLYRPNKLIAEVGVMVQKGHPN</sequence>
<dbReference type="InterPro" id="IPR036837">
    <property type="entry name" value="Cation_efflux_CTD_sf"/>
</dbReference>
<evidence type="ECO:0000313" key="3">
    <source>
        <dbReference type="Proteomes" id="UP000287188"/>
    </source>
</evidence>
<organism evidence="2 3">
    <name type="scientific">Dictyobacter kobayashii</name>
    <dbReference type="NCBI Taxonomy" id="2014872"/>
    <lineage>
        <taxon>Bacteria</taxon>
        <taxon>Bacillati</taxon>
        <taxon>Chloroflexota</taxon>
        <taxon>Ktedonobacteria</taxon>
        <taxon>Ktedonobacterales</taxon>
        <taxon>Dictyobacteraceae</taxon>
        <taxon>Dictyobacter</taxon>
    </lineage>
</organism>
<dbReference type="Pfam" id="PF16916">
    <property type="entry name" value="ZT_dimer"/>
    <property type="match status" value="1"/>
</dbReference>
<dbReference type="SUPFAM" id="SSF160240">
    <property type="entry name" value="Cation efflux protein cytoplasmic domain-like"/>
    <property type="match status" value="1"/>
</dbReference>